<name>R4SMP7_9PSEU</name>
<feature type="compositionally biased region" description="Polar residues" evidence="1">
    <location>
        <begin position="8"/>
        <end position="21"/>
    </location>
</feature>
<dbReference type="EMBL" id="CP003410">
    <property type="protein sequence ID" value="AGM04829.1"/>
    <property type="molecule type" value="Genomic_DNA"/>
</dbReference>
<dbReference type="AlphaFoldDB" id="R4SMP7"/>
<sequence>MSAVVGASSGSDPSAVATSLTGARPATQKPTVNSPSVARKTRVPGYSIVSVQVFSSSSMSSPATAASPSSSV</sequence>
<dbReference type="KEGG" id="aoi:AORI_2241"/>
<accession>R4SMP7</accession>
<reference evidence="2 3" key="1">
    <citation type="journal article" date="2013" name="BMC Genomics">
        <title>ContigScape: a Cytoscape plugin facilitating microbial genome gap closing.</title>
        <authorList>
            <person name="Tang B."/>
            <person name="Wang Q."/>
            <person name="Yang M."/>
            <person name="Xie F."/>
            <person name="Zhu Y."/>
            <person name="Zhuo Y."/>
            <person name="Wang S."/>
            <person name="Gao H."/>
            <person name="Ding X."/>
            <person name="Zhang L."/>
            <person name="Zhao G."/>
            <person name="Zheng H."/>
        </authorList>
    </citation>
    <scope>NUCLEOTIDE SEQUENCE [LARGE SCALE GENOMIC DNA]</scope>
    <source>
        <strain evidence="2 3">HCCB10007</strain>
    </source>
</reference>
<dbReference type="HOGENOM" id="CLU_2713477_0_0_11"/>
<keyword evidence="3" id="KW-1185">Reference proteome</keyword>
<dbReference type="Proteomes" id="UP000013968">
    <property type="component" value="Chromosome"/>
</dbReference>
<evidence type="ECO:0000313" key="2">
    <source>
        <dbReference type="EMBL" id="AGM04829.1"/>
    </source>
</evidence>
<proteinExistence type="predicted"/>
<organism evidence="2 3">
    <name type="scientific">Amycolatopsis keratiniphila</name>
    <dbReference type="NCBI Taxonomy" id="129921"/>
    <lineage>
        <taxon>Bacteria</taxon>
        <taxon>Bacillati</taxon>
        <taxon>Actinomycetota</taxon>
        <taxon>Actinomycetes</taxon>
        <taxon>Pseudonocardiales</taxon>
        <taxon>Pseudonocardiaceae</taxon>
        <taxon>Amycolatopsis</taxon>
        <taxon>Amycolatopsis japonica group</taxon>
    </lineage>
</organism>
<gene>
    <name evidence="2" type="ORF">AORI_2241</name>
</gene>
<evidence type="ECO:0000313" key="3">
    <source>
        <dbReference type="Proteomes" id="UP000013968"/>
    </source>
</evidence>
<feature type="region of interest" description="Disordered" evidence="1">
    <location>
        <begin position="1"/>
        <end position="38"/>
    </location>
</feature>
<evidence type="ECO:0000256" key="1">
    <source>
        <dbReference type="SAM" id="MobiDB-lite"/>
    </source>
</evidence>
<protein>
    <submittedName>
        <fullName evidence="2">Uncharacterized protein</fullName>
    </submittedName>
</protein>